<dbReference type="OrthoDB" id="7736237at2759"/>
<gene>
    <name evidence="1" type="ORF">DIATSA_LOCUS10449</name>
</gene>
<dbReference type="EMBL" id="OU893336">
    <property type="protein sequence ID" value="CAG9792968.1"/>
    <property type="molecule type" value="Genomic_DNA"/>
</dbReference>
<sequence>MNIQGLDQGGFPGSSKTCQAKENEVNFEAMAENLIYSQPGAYEPSIKNFESVQEETLQVVEQQGTVQIISSVNSDIMLANQILILNKLNLIIENKKKIGQKMASLSVQLDETNESTRQLQQEQQCNVTLLKDASSEERESFSLKAIETKED</sequence>
<protein>
    <submittedName>
        <fullName evidence="1">Uncharacterized protein</fullName>
    </submittedName>
</protein>
<evidence type="ECO:0000313" key="2">
    <source>
        <dbReference type="Proteomes" id="UP001153714"/>
    </source>
</evidence>
<evidence type="ECO:0000313" key="1">
    <source>
        <dbReference type="EMBL" id="CAG9792968.1"/>
    </source>
</evidence>
<dbReference type="Proteomes" id="UP001153714">
    <property type="component" value="Chromosome 5"/>
</dbReference>
<dbReference type="AlphaFoldDB" id="A0A9N9RB20"/>
<reference evidence="1" key="2">
    <citation type="submission" date="2022-10" db="EMBL/GenBank/DDBJ databases">
        <authorList>
            <consortium name="ENA_rothamsted_submissions"/>
            <consortium name="culmorum"/>
            <person name="King R."/>
        </authorList>
    </citation>
    <scope>NUCLEOTIDE SEQUENCE</scope>
</reference>
<proteinExistence type="predicted"/>
<reference evidence="1" key="1">
    <citation type="submission" date="2021-12" db="EMBL/GenBank/DDBJ databases">
        <authorList>
            <person name="King R."/>
        </authorList>
    </citation>
    <scope>NUCLEOTIDE SEQUENCE</scope>
</reference>
<keyword evidence="2" id="KW-1185">Reference proteome</keyword>
<accession>A0A9N9RB20</accession>
<organism evidence="1 2">
    <name type="scientific">Diatraea saccharalis</name>
    <name type="common">sugarcane borer</name>
    <dbReference type="NCBI Taxonomy" id="40085"/>
    <lineage>
        <taxon>Eukaryota</taxon>
        <taxon>Metazoa</taxon>
        <taxon>Ecdysozoa</taxon>
        <taxon>Arthropoda</taxon>
        <taxon>Hexapoda</taxon>
        <taxon>Insecta</taxon>
        <taxon>Pterygota</taxon>
        <taxon>Neoptera</taxon>
        <taxon>Endopterygota</taxon>
        <taxon>Lepidoptera</taxon>
        <taxon>Glossata</taxon>
        <taxon>Ditrysia</taxon>
        <taxon>Pyraloidea</taxon>
        <taxon>Crambidae</taxon>
        <taxon>Crambinae</taxon>
        <taxon>Diatraea</taxon>
    </lineage>
</organism>
<name>A0A9N9RB20_9NEOP</name>